<dbReference type="EMBL" id="MN739687">
    <property type="protein sequence ID" value="QHT21188.1"/>
    <property type="molecule type" value="Genomic_DNA"/>
</dbReference>
<proteinExistence type="predicted"/>
<evidence type="ECO:0000313" key="1">
    <source>
        <dbReference type="EMBL" id="QHT21188.1"/>
    </source>
</evidence>
<organism evidence="1">
    <name type="scientific">viral metagenome</name>
    <dbReference type="NCBI Taxonomy" id="1070528"/>
    <lineage>
        <taxon>unclassified sequences</taxon>
        <taxon>metagenomes</taxon>
        <taxon>organismal metagenomes</taxon>
    </lineage>
</organism>
<protein>
    <submittedName>
        <fullName evidence="1">Uncharacterized protein</fullName>
    </submittedName>
</protein>
<name>A0A6C0DXH4_9ZZZZ</name>
<reference evidence="1" key="1">
    <citation type="journal article" date="2020" name="Nature">
        <title>Giant virus diversity and host interactions through global metagenomics.</title>
        <authorList>
            <person name="Schulz F."/>
            <person name="Roux S."/>
            <person name="Paez-Espino D."/>
            <person name="Jungbluth S."/>
            <person name="Walsh D.A."/>
            <person name="Denef V.J."/>
            <person name="McMahon K.D."/>
            <person name="Konstantinidis K.T."/>
            <person name="Eloe-Fadrosh E.A."/>
            <person name="Kyrpides N.C."/>
            <person name="Woyke T."/>
        </authorList>
    </citation>
    <scope>NUCLEOTIDE SEQUENCE</scope>
    <source>
        <strain evidence="1">GVMAG-M-3300023174-75</strain>
    </source>
</reference>
<sequence length="93" mass="11175">MRKYKNTLKKKYKNIKHKKYRTYQKKQHERNRYQIGCSNVVKKNMTGGGYNVLSQPFENVGYTIFDTINNTYNNFFGYTPQPISDTNYQPYLL</sequence>
<dbReference type="AlphaFoldDB" id="A0A6C0DXH4"/>
<accession>A0A6C0DXH4</accession>